<evidence type="ECO:0000313" key="1">
    <source>
        <dbReference type="EMBL" id="KAJ7958126.1"/>
    </source>
</evidence>
<dbReference type="AlphaFoldDB" id="A0AAD7LIU1"/>
<dbReference type="GO" id="GO:0004180">
    <property type="term" value="F:carboxypeptidase activity"/>
    <property type="evidence" value="ECO:0007669"/>
    <property type="project" value="UniProtKB-KW"/>
</dbReference>
<keyword evidence="1" id="KW-0645">Protease</keyword>
<name>A0AAD7LIU1_QUISA</name>
<keyword evidence="1" id="KW-0121">Carboxypeptidase</keyword>
<keyword evidence="2" id="KW-1185">Reference proteome</keyword>
<evidence type="ECO:0000313" key="2">
    <source>
        <dbReference type="Proteomes" id="UP001163823"/>
    </source>
</evidence>
<dbReference type="EMBL" id="JARAOO010000008">
    <property type="protein sequence ID" value="KAJ7958126.1"/>
    <property type="molecule type" value="Genomic_DNA"/>
</dbReference>
<dbReference type="Proteomes" id="UP001163823">
    <property type="component" value="Chromosome 8"/>
</dbReference>
<protein>
    <submittedName>
        <fullName evidence="1">Carboxypeptidase</fullName>
    </submittedName>
</protein>
<comment type="caution">
    <text evidence="1">The sequence shown here is derived from an EMBL/GenBank/DDBJ whole genome shotgun (WGS) entry which is preliminary data.</text>
</comment>
<dbReference type="KEGG" id="qsa:O6P43_018898"/>
<proteinExistence type="predicted"/>
<sequence>MEILQSFGDDNHSPYYSTANIWWIAHLGIHCDIDGRVLIISSGYYTNTFKLPVETACQPWHSSNEFWQVGGSEVGYKEEILARIRGAGTQF</sequence>
<gene>
    <name evidence="1" type="ORF">O6P43_018898</name>
</gene>
<reference evidence="1" key="1">
    <citation type="journal article" date="2023" name="Science">
        <title>Elucidation of the pathway for biosynthesis of saponin adjuvants from the soapbark tree.</title>
        <authorList>
            <person name="Reed J."/>
            <person name="Orme A."/>
            <person name="El-Demerdash A."/>
            <person name="Owen C."/>
            <person name="Martin L.B.B."/>
            <person name="Misra R.C."/>
            <person name="Kikuchi S."/>
            <person name="Rejzek M."/>
            <person name="Martin A.C."/>
            <person name="Harkess A."/>
            <person name="Leebens-Mack J."/>
            <person name="Louveau T."/>
            <person name="Stephenson M.J."/>
            <person name="Osbourn A."/>
        </authorList>
    </citation>
    <scope>NUCLEOTIDE SEQUENCE</scope>
    <source>
        <strain evidence="1">S10</strain>
    </source>
</reference>
<organism evidence="1 2">
    <name type="scientific">Quillaja saponaria</name>
    <name type="common">Soap bark tree</name>
    <dbReference type="NCBI Taxonomy" id="32244"/>
    <lineage>
        <taxon>Eukaryota</taxon>
        <taxon>Viridiplantae</taxon>
        <taxon>Streptophyta</taxon>
        <taxon>Embryophyta</taxon>
        <taxon>Tracheophyta</taxon>
        <taxon>Spermatophyta</taxon>
        <taxon>Magnoliopsida</taxon>
        <taxon>eudicotyledons</taxon>
        <taxon>Gunneridae</taxon>
        <taxon>Pentapetalae</taxon>
        <taxon>rosids</taxon>
        <taxon>fabids</taxon>
        <taxon>Fabales</taxon>
        <taxon>Quillajaceae</taxon>
        <taxon>Quillaja</taxon>
    </lineage>
</organism>
<accession>A0AAD7LIU1</accession>
<keyword evidence="1" id="KW-0378">Hydrolase</keyword>